<evidence type="ECO:0000256" key="5">
    <source>
        <dbReference type="ARBA" id="ARBA00022989"/>
    </source>
</evidence>
<dbReference type="PANTHER" id="PTHR11660:SF57">
    <property type="entry name" value="SOLUTE CARRIER FAMILY 40 MEMBER"/>
    <property type="match status" value="1"/>
</dbReference>
<feature type="transmembrane region" description="Helical" evidence="7">
    <location>
        <begin position="46"/>
        <end position="64"/>
    </location>
</feature>
<comment type="similarity">
    <text evidence="2 7">Belongs to the ferroportin (FP) (TC 2.A.100) family. SLC40A subfamily.</text>
</comment>
<evidence type="ECO:0000256" key="8">
    <source>
        <dbReference type="SAM" id="MobiDB-lite"/>
    </source>
</evidence>
<evidence type="ECO:0000256" key="6">
    <source>
        <dbReference type="ARBA" id="ARBA00023136"/>
    </source>
</evidence>
<comment type="subcellular location">
    <subcellularLocation>
        <location evidence="1 7">Membrane</location>
        <topology evidence="1 7">Multi-pass membrane protein</topology>
    </subcellularLocation>
</comment>
<evidence type="ECO:0000256" key="4">
    <source>
        <dbReference type="ARBA" id="ARBA00022692"/>
    </source>
</evidence>
<dbReference type="Pfam" id="PF06963">
    <property type="entry name" value="FPN1"/>
    <property type="match status" value="1"/>
</dbReference>
<dbReference type="STRING" id="6832.A0A553PQ64"/>
<keyword evidence="10" id="KW-1185">Reference proteome</keyword>
<dbReference type="AlphaFoldDB" id="A0A553PQ64"/>
<sequence>MMELAPENLRLTATYGLILSATVILLGATLGRWIDDSKRLTAARTCLMVQNVSVAICAVILSLYLHRENPEEWMRLATICLVIGFSAVAKLASTGNVIILQKDWIVVITGNDTHMLANMNSILRTIELTTYMLAPALVGQLFTFVGYVWTGVIIACWNLVSVCIEYLLLELIYRTHPELASKEFRNPNQTTNESKEDSEDTPKRPAQVLNVIQNFYQAWKFYFQHPVRNAGLGLALLYMTVLGFDNITYGYILTQRIPESVLGILVGGSALIGVLGSMAYPQIKKRIGMERTGLFGMFFLVSTSSLSVASLFLPGSPFLASGRPILEDSSDEFQWQSVATLLTGIIAARFGLWITDLTITQIIQEHVEEESRGTFNGVQDSLNNSLDLLKCVLVIFLPQPEQFGILVLLSYVAICCGWVSYALYSRQQRGHLFHFCRLVRHFSAPEVSNPKGTPPTNSNQLKSLEQIEELEHMI</sequence>
<evidence type="ECO:0000256" key="3">
    <source>
        <dbReference type="ARBA" id="ARBA00022448"/>
    </source>
</evidence>
<keyword evidence="7" id="KW-0406">Ion transport</keyword>
<feature type="transmembrane region" description="Helical" evidence="7">
    <location>
        <begin position="121"/>
        <end position="142"/>
    </location>
</feature>
<comment type="function">
    <text evidence="7">May be involved in iron transport and iron homeostasis.</text>
</comment>
<reference evidence="9 10" key="1">
    <citation type="journal article" date="2018" name="Nat. Ecol. Evol.">
        <title>Genomic signatures of mitonuclear coevolution across populations of Tigriopus californicus.</title>
        <authorList>
            <person name="Barreto F.S."/>
            <person name="Watson E.T."/>
            <person name="Lima T.G."/>
            <person name="Willett C.S."/>
            <person name="Edmands S."/>
            <person name="Li W."/>
            <person name="Burton R.S."/>
        </authorList>
    </citation>
    <scope>NUCLEOTIDE SEQUENCE [LARGE SCALE GENOMIC DNA]</scope>
    <source>
        <strain evidence="9 10">San Diego</strain>
    </source>
</reference>
<comment type="caution">
    <text evidence="9">The sequence shown here is derived from an EMBL/GenBank/DDBJ whole genome shotgun (WGS) entry which is preliminary data.</text>
</comment>
<proteinExistence type="inferred from homology"/>
<dbReference type="Proteomes" id="UP000318571">
    <property type="component" value="Chromosome 6"/>
</dbReference>
<accession>A0A553PQ64</accession>
<dbReference type="EMBL" id="VCGU01000002">
    <property type="protein sequence ID" value="TRY79825.1"/>
    <property type="molecule type" value="Genomic_DNA"/>
</dbReference>
<dbReference type="GO" id="GO:0005381">
    <property type="term" value="F:iron ion transmembrane transporter activity"/>
    <property type="evidence" value="ECO:0007669"/>
    <property type="project" value="UniProtKB-UniRule"/>
</dbReference>
<dbReference type="CDD" id="cd17480">
    <property type="entry name" value="MFS_SLC40A1_like"/>
    <property type="match status" value="1"/>
</dbReference>
<feature type="transmembrane region" description="Helical" evidence="7">
    <location>
        <begin position="76"/>
        <end position="100"/>
    </location>
</feature>
<evidence type="ECO:0000313" key="10">
    <source>
        <dbReference type="Proteomes" id="UP000318571"/>
    </source>
</evidence>
<dbReference type="OMA" id="VAMGHVM"/>
<keyword evidence="3 7" id="KW-0813">Transport</keyword>
<keyword evidence="5 7" id="KW-1133">Transmembrane helix</keyword>
<feature type="region of interest" description="Disordered" evidence="8">
    <location>
        <begin position="183"/>
        <end position="203"/>
    </location>
</feature>
<dbReference type="InterPro" id="IPR009716">
    <property type="entry name" value="Ferroportin-1"/>
</dbReference>
<keyword evidence="4 7" id="KW-0812">Transmembrane</keyword>
<organism evidence="9 10">
    <name type="scientific">Tigriopus californicus</name>
    <name type="common">Marine copepod</name>
    <dbReference type="NCBI Taxonomy" id="6832"/>
    <lineage>
        <taxon>Eukaryota</taxon>
        <taxon>Metazoa</taxon>
        <taxon>Ecdysozoa</taxon>
        <taxon>Arthropoda</taxon>
        <taxon>Crustacea</taxon>
        <taxon>Multicrustacea</taxon>
        <taxon>Hexanauplia</taxon>
        <taxon>Copepoda</taxon>
        <taxon>Harpacticoida</taxon>
        <taxon>Harpacticidae</taxon>
        <taxon>Tigriopus</taxon>
    </lineage>
</organism>
<dbReference type="Gene3D" id="1.20.1250.20">
    <property type="entry name" value="MFS general substrate transporter like domains"/>
    <property type="match status" value="1"/>
</dbReference>
<feature type="transmembrane region" description="Helical" evidence="7">
    <location>
        <begin position="260"/>
        <end position="280"/>
    </location>
</feature>
<gene>
    <name evidence="9" type="ORF">TCAL_10264</name>
</gene>
<evidence type="ECO:0000256" key="1">
    <source>
        <dbReference type="ARBA" id="ARBA00004141"/>
    </source>
</evidence>
<evidence type="ECO:0000256" key="7">
    <source>
        <dbReference type="RuleBase" id="RU365065"/>
    </source>
</evidence>
<evidence type="ECO:0000256" key="2">
    <source>
        <dbReference type="ARBA" id="ARBA00006279"/>
    </source>
</evidence>
<feature type="transmembrane region" description="Helical" evidence="7">
    <location>
        <begin position="230"/>
        <end position="254"/>
    </location>
</feature>
<feature type="transmembrane region" description="Helical" evidence="7">
    <location>
        <begin position="292"/>
        <end position="313"/>
    </location>
</feature>
<keyword evidence="6 7" id="KW-0472">Membrane</keyword>
<comment type="caution">
    <text evidence="7">Lacks conserved residue(s) required for the propagation of feature annotation.</text>
</comment>
<dbReference type="SUPFAM" id="SSF103473">
    <property type="entry name" value="MFS general substrate transporter"/>
    <property type="match status" value="1"/>
</dbReference>
<dbReference type="PANTHER" id="PTHR11660">
    <property type="entry name" value="SOLUTE CARRIER FAMILY 40 MEMBER"/>
    <property type="match status" value="1"/>
</dbReference>
<feature type="transmembrane region" description="Helical" evidence="7">
    <location>
        <begin position="403"/>
        <end position="424"/>
    </location>
</feature>
<protein>
    <recommendedName>
        <fullName evidence="7">Solute carrier family 40 member</fullName>
    </recommendedName>
</protein>
<dbReference type="InterPro" id="IPR036259">
    <property type="entry name" value="MFS_trans_sf"/>
</dbReference>
<dbReference type="GO" id="GO:0016020">
    <property type="term" value="C:membrane"/>
    <property type="evidence" value="ECO:0007669"/>
    <property type="project" value="UniProtKB-SubCell"/>
</dbReference>
<feature type="transmembrane region" description="Helical" evidence="7">
    <location>
        <begin position="148"/>
        <end position="169"/>
    </location>
</feature>
<evidence type="ECO:0000313" key="9">
    <source>
        <dbReference type="EMBL" id="TRY79825.1"/>
    </source>
</evidence>
<feature type="transmembrane region" description="Helical" evidence="7">
    <location>
        <begin position="12"/>
        <end position="34"/>
    </location>
</feature>
<name>A0A553PQ64_TIGCA</name>